<protein>
    <submittedName>
        <fullName evidence="2">Uncharacterized protein</fullName>
    </submittedName>
</protein>
<dbReference type="Proteomes" id="UP000315289">
    <property type="component" value="Unassembled WGS sequence"/>
</dbReference>
<comment type="caution">
    <text evidence="2">The sequence shown here is derived from an EMBL/GenBank/DDBJ whole genome shotgun (WGS) entry which is preliminary data.</text>
</comment>
<name>A0A557SZA4_9ARCH</name>
<accession>A0A557SZA4</accession>
<feature type="compositionally biased region" description="Polar residues" evidence="1">
    <location>
        <begin position="1"/>
        <end position="11"/>
    </location>
</feature>
<proteinExistence type="predicted"/>
<keyword evidence="3" id="KW-1185">Reference proteome</keyword>
<reference evidence="2 3" key="1">
    <citation type="journal article" date="2019" name="Front. Microbiol.">
        <title>Ammonia Oxidation by the Arctic Terrestrial Thaumarchaeote Candidatus Nitrosocosmicus arcticus Is Stimulated by Increasing Temperatures.</title>
        <authorList>
            <person name="Alves R.J.E."/>
            <person name="Kerou M."/>
            <person name="Zappe A."/>
            <person name="Bittner R."/>
            <person name="Abby S.S."/>
            <person name="Schmidt H.A."/>
            <person name="Pfeifer K."/>
            <person name="Schleper C."/>
        </authorList>
    </citation>
    <scope>NUCLEOTIDE SEQUENCE [LARGE SCALE GENOMIC DNA]</scope>
    <source>
        <strain evidence="2 3">Kfb</strain>
    </source>
</reference>
<dbReference type="AlphaFoldDB" id="A0A557SZA4"/>
<evidence type="ECO:0000313" key="2">
    <source>
        <dbReference type="EMBL" id="TVP41915.1"/>
    </source>
</evidence>
<gene>
    <name evidence="2" type="ORF">NARC_10321</name>
</gene>
<sequence length="91" mass="10209">MLFNSLVMSENDNNKKTENRGEKLVDITNEYNENERPQDESESVLDEAVDKVKAGTTEAVDKVKAGTKAVVNKVKDTDKDLGNEYNKEKTT</sequence>
<evidence type="ECO:0000256" key="1">
    <source>
        <dbReference type="SAM" id="MobiDB-lite"/>
    </source>
</evidence>
<feature type="region of interest" description="Disordered" evidence="1">
    <location>
        <begin position="1"/>
        <end position="25"/>
    </location>
</feature>
<evidence type="ECO:0000313" key="3">
    <source>
        <dbReference type="Proteomes" id="UP000315289"/>
    </source>
</evidence>
<dbReference type="EMBL" id="VOAH01000001">
    <property type="protein sequence ID" value="TVP41915.1"/>
    <property type="molecule type" value="Genomic_DNA"/>
</dbReference>
<organism evidence="2 3">
    <name type="scientific">Candidatus Nitrosocosmicus arcticus</name>
    <dbReference type="NCBI Taxonomy" id="2035267"/>
    <lineage>
        <taxon>Archaea</taxon>
        <taxon>Nitrososphaerota</taxon>
        <taxon>Nitrososphaeria</taxon>
        <taxon>Nitrososphaerales</taxon>
        <taxon>Nitrososphaeraceae</taxon>
        <taxon>Candidatus Nitrosocosmicus</taxon>
    </lineage>
</organism>
<feature type="compositionally biased region" description="Basic and acidic residues" evidence="1">
    <location>
        <begin position="12"/>
        <end position="25"/>
    </location>
</feature>